<dbReference type="Gene3D" id="2.60.120.200">
    <property type="match status" value="1"/>
</dbReference>
<keyword evidence="4" id="KW-1185">Reference proteome</keyword>
<evidence type="ECO:0000256" key="1">
    <source>
        <dbReference type="SAM" id="SignalP"/>
    </source>
</evidence>
<dbReference type="OrthoDB" id="6107927at2759"/>
<keyword evidence="1" id="KW-0732">Signal</keyword>
<feature type="chain" id="PRO_5035887809" description="MAM domain-containing protein" evidence="1">
    <location>
        <begin position="24"/>
        <end position="482"/>
    </location>
</feature>
<dbReference type="InterPro" id="IPR000998">
    <property type="entry name" value="MAM_dom"/>
</dbReference>
<organism evidence="3 4">
    <name type="scientific">Candidula unifasciata</name>
    <dbReference type="NCBI Taxonomy" id="100452"/>
    <lineage>
        <taxon>Eukaryota</taxon>
        <taxon>Metazoa</taxon>
        <taxon>Spiralia</taxon>
        <taxon>Lophotrochozoa</taxon>
        <taxon>Mollusca</taxon>
        <taxon>Gastropoda</taxon>
        <taxon>Heterobranchia</taxon>
        <taxon>Euthyneura</taxon>
        <taxon>Panpulmonata</taxon>
        <taxon>Eupulmonata</taxon>
        <taxon>Stylommatophora</taxon>
        <taxon>Helicina</taxon>
        <taxon>Helicoidea</taxon>
        <taxon>Geomitridae</taxon>
        <taxon>Candidula</taxon>
    </lineage>
</organism>
<evidence type="ECO:0000313" key="4">
    <source>
        <dbReference type="Proteomes" id="UP000678393"/>
    </source>
</evidence>
<dbReference type="PANTHER" id="PTHR23282:SF146">
    <property type="entry name" value="RT07201P-RELATED"/>
    <property type="match status" value="1"/>
</dbReference>
<dbReference type="InterPro" id="IPR013320">
    <property type="entry name" value="ConA-like_dom_sf"/>
</dbReference>
<dbReference type="GO" id="GO:0016020">
    <property type="term" value="C:membrane"/>
    <property type="evidence" value="ECO:0007669"/>
    <property type="project" value="InterPro"/>
</dbReference>
<dbReference type="Proteomes" id="UP000678393">
    <property type="component" value="Unassembled WGS sequence"/>
</dbReference>
<evidence type="ECO:0000313" key="3">
    <source>
        <dbReference type="EMBL" id="CAG5120534.1"/>
    </source>
</evidence>
<dbReference type="PRINTS" id="PR00020">
    <property type="entry name" value="MAMDOMAIN"/>
</dbReference>
<comment type="caution">
    <text evidence="3">The sequence shown here is derived from an EMBL/GenBank/DDBJ whole genome shotgun (WGS) entry which is preliminary data.</text>
</comment>
<protein>
    <recommendedName>
        <fullName evidence="2">MAM domain-containing protein</fullName>
    </recommendedName>
</protein>
<dbReference type="Pfam" id="PF00629">
    <property type="entry name" value="MAM"/>
    <property type="match status" value="1"/>
</dbReference>
<evidence type="ECO:0000259" key="2">
    <source>
        <dbReference type="PROSITE" id="PS50060"/>
    </source>
</evidence>
<feature type="domain" description="MAM" evidence="2">
    <location>
        <begin position="272"/>
        <end position="437"/>
    </location>
</feature>
<dbReference type="PANTHER" id="PTHR23282">
    <property type="entry name" value="APICAL ENDOSOMAL GLYCOPROTEIN PRECURSOR"/>
    <property type="match status" value="1"/>
</dbReference>
<dbReference type="CDD" id="cd06263">
    <property type="entry name" value="MAM"/>
    <property type="match status" value="1"/>
</dbReference>
<gene>
    <name evidence="3" type="ORF">CUNI_LOCUS6092</name>
</gene>
<dbReference type="EMBL" id="CAJHNH020000918">
    <property type="protein sequence ID" value="CAG5120534.1"/>
    <property type="molecule type" value="Genomic_DNA"/>
</dbReference>
<dbReference type="SUPFAM" id="SSF49899">
    <property type="entry name" value="Concanavalin A-like lectins/glucanases"/>
    <property type="match status" value="1"/>
</dbReference>
<dbReference type="InterPro" id="IPR051560">
    <property type="entry name" value="MAM_domain-containing"/>
</dbReference>
<proteinExistence type="predicted"/>
<reference evidence="3" key="1">
    <citation type="submission" date="2021-04" db="EMBL/GenBank/DDBJ databases">
        <authorList>
            <consortium name="Molecular Ecology Group"/>
        </authorList>
    </citation>
    <scope>NUCLEOTIDE SEQUENCE</scope>
</reference>
<sequence>MLGYSQLLSISAILLVIWPSVLTKKGCSFKHGGCTYNIQLNHNKHSMGRETGHNECGNKEQQVYLDSTQSDYTSKIDDMEKNFSFLRDAHEQRLKVSLCCAILQRKKGGRASDVILKSVREMTKTIPLSFLYTSGPQPLGRDPFFEEFAKLKQELKKKTSELIDTRIKLNETSTLVHEARLQNFMTSKELLNAENEITILKRERAVLKNQLKDRNYKLDVSSQKATECEVKSTDQQDKMVEVNHDHCHQHHFCRLHHHHHHHHRPVITRISTFCGFEDPNLCGFTNINDTSDFFDWERGRGLTPSPGTGPSKDHTCDGPKGHFMYIEASAKGRGSNAILYSPLYRGMSEQCVEFFYHMNGKHIGTLNVYAQPRGDNLKSAWRAYGNQGDFWTSARLAIPQELARTGYQIAFEGITEKGYLGDIAIDDVSVTDGPCPVDEKVVPVRVAINSTKILNPAKAFARKIRVKDKKNTSGGDRQDNDN</sequence>
<accession>A0A8S3YU72</accession>
<dbReference type="AlphaFoldDB" id="A0A8S3YU72"/>
<name>A0A8S3YU72_9EUPU</name>
<dbReference type="SMART" id="SM00137">
    <property type="entry name" value="MAM"/>
    <property type="match status" value="1"/>
</dbReference>
<feature type="signal peptide" evidence="1">
    <location>
        <begin position="1"/>
        <end position="23"/>
    </location>
</feature>
<dbReference type="PROSITE" id="PS50060">
    <property type="entry name" value="MAM_2"/>
    <property type="match status" value="1"/>
</dbReference>